<accession>A0A3G8XDX7</accession>
<organism evidence="1 2">
    <name type="scientific">Kaistella carnis</name>
    <dbReference type="NCBI Taxonomy" id="1241979"/>
    <lineage>
        <taxon>Bacteria</taxon>
        <taxon>Pseudomonadati</taxon>
        <taxon>Bacteroidota</taxon>
        <taxon>Flavobacteriia</taxon>
        <taxon>Flavobacteriales</taxon>
        <taxon>Weeksellaceae</taxon>
        <taxon>Chryseobacterium group</taxon>
        <taxon>Kaistella</taxon>
    </lineage>
</organism>
<evidence type="ECO:0000313" key="2">
    <source>
        <dbReference type="Proteomes" id="UP000270185"/>
    </source>
</evidence>
<dbReference type="RefSeq" id="WP_125021576.1">
    <property type="nucleotide sequence ID" value="NZ_CP034159.1"/>
</dbReference>
<evidence type="ECO:0000313" key="1">
    <source>
        <dbReference type="EMBL" id="AZI31735.1"/>
    </source>
</evidence>
<dbReference type="Proteomes" id="UP000270185">
    <property type="component" value="Chromosome"/>
</dbReference>
<gene>
    <name evidence="1" type="ORF">EIB73_00465</name>
</gene>
<dbReference type="AlphaFoldDB" id="A0A3G8XDX7"/>
<keyword evidence="2" id="KW-1185">Reference proteome</keyword>
<protein>
    <recommendedName>
        <fullName evidence="3">Lipoprotein</fullName>
    </recommendedName>
</protein>
<dbReference type="KEGG" id="ccas:EIB73_00465"/>
<dbReference type="EMBL" id="CP034159">
    <property type="protein sequence ID" value="AZI31735.1"/>
    <property type="molecule type" value="Genomic_DNA"/>
</dbReference>
<evidence type="ECO:0008006" key="3">
    <source>
        <dbReference type="Google" id="ProtNLM"/>
    </source>
</evidence>
<dbReference type="PROSITE" id="PS51257">
    <property type="entry name" value="PROKAR_LIPOPROTEIN"/>
    <property type="match status" value="1"/>
</dbReference>
<proteinExistence type="predicted"/>
<sequence>MKRYLLILAVVFSTTGCQEKSLKNQYSFKETNIVKDTLAVIKEKNIDDPINNKFPDLPNKSFPLIDSTNFDNYHNLGIKNDLFFKKIQFKKDQPEIQNSRLKYQLHFSEKFQSVVISYYQGEHELFTTLVNISENDQIIDQLDIAYDEIAESAFRKTSSINQNKIVVEDWNYRNDEPIKTITTYQISQEGKFKLIPQ</sequence>
<reference evidence="2" key="1">
    <citation type="submission" date="2018-11" db="EMBL/GenBank/DDBJ databases">
        <title>Proposal to divide the Flavobacteriaceae and reorganize its genera based on Amino Acid Identity values calculated from whole genome sequences.</title>
        <authorList>
            <person name="Nicholson A.C."/>
            <person name="Gulvik C.A."/>
            <person name="Whitney A.M."/>
            <person name="Humrighouse B.W."/>
            <person name="Bell M."/>
            <person name="Holmes B."/>
            <person name="Steigerwalt A.G."/>
            <person name="Villarma A."/>
            <person name="Sheth M."/>
            <person name="Batra D."/>
            <person name="Pryor J."/>
            <person name="Bernardet J.-F."/>
            <person name="Hugo C."/>
            <person name="Kampfer P."/>
            <person name="Newman J.D."/>
            <person name="McQuiston J.R."/>
        </authorList>
    </citation>
    <scope>NUCLEOTIDE SEQUENCE [LARGE SCALE GENOMIC DNA]</scope>
    <source>
        <strain evidence="2">G0081</strain>
    </source>
</reference>
<name>A0A3G8XDX7_9FLAO</name>
<dbReference type="OrthoDB" id="5984340at2"/>